<dbReference type="EMBL" id="CP075155">
    <property type="protein sequence ID" value="UTX43947.1"/>
    <property type="molecule type" value="Genomic_DNA"/>
</dbReference>
<evidence type="ECO:0000313" key="7">
    <source>
        <dbReference type="Proteomes" id="UP001217963"/>
    </source>
</evidence>
<evidence type="ECO:0000256" key="3">
    <source>
        <dbReference type="ARBA" id="ARBA00023274"/>
    </source>
</evidence>
<dbReference type="Proteomes" id="UP001059546">
    <property type="component" value="Chromosome IX"/>
</dbReference>
<dbReference type="Gene3D" id="1.10.1620.10">
    <property type="entry name" value="Ribosomal protein L39e"/>
    <property type="match status" value="1"/>
</dbReference>
<organism evidence="4 6">
    <name type="scientific">Encephalitozoon hellem</name>
    <name type="common">Microsporidian parasite</name>
    <dbReference type="NCBI Taxonomy" id="27973"/>
    <lineage>
        <taxon>Eukaryota</taxon>
        <taxon>Fungi</taxon>
        <taxon>Fungi incertae sedis</taxon>
        <taxon>Microsporidia</taxon>
        <taxon>Unikaryonidae</taxon>
        <taxon>Encephalitozoon</taxon>
    </lineage>
</organism>
<dbReference type="Pfam" id="PF00832">
    <property type="entry name" value="Ribosomal_L39"/>
    <property type="match status" value="1"/>
</dbReference>
<evidence type="ECO:0000313" key="6">
    <source>
        <dbReference type="Proteomes" id="UP001059546"/>
    </source>
</evidence>
<dbReference type="EMBL" id="CP119070">
    <property type="protein sequence ID" value="WEL39431.1"/>
    <property type="molecule type" value="Genomic_DNA"/>
</dbReference>
<gene>
    <name evidence="4" type="ORF">GPU96_09g17270</name>
    <name evidence="5" type="ORF">PFJ87_09g00580</name>
</gene>
<dbReference type="SUPFAM" id="SSF48662">
    <property type="entry name" value="Ribosomal protein L39e"/>
    <property type="match status" value="1"/>
</dbReference>
<name>A0A9Q9C7E5_ENCHE</name>
<dbReference type="InterPro" id="IPR023626">
    <property type="entry name" value="Ribosomal_eL39_dom_sf"/>
</dbReference>
<reference evidence="4" key="1">
    <citation type="submission" date="2021-05" db="EMBL/GenBank/DDBJ databases">
        <title>Encephalitozoon hellem ATCC 50604 Complete Genome.</title>
        <authorList>
            <person name="Mascarenhas dos Santos A.C."/>
            <person name="Julian A.T."/>
            <person name="Pombert J.-F."/>
        </authorList>
    </citation>
    <scope>NUCLEOTIDE SEQUENCE</scope>
    <source>
        <strain evidence="4">ATCC 50604</strain>
    </source>
</reference>
<keyword evidence="7" id="KW-1185">Reference proteome</keyword>
<keyword evidence="3" id="KW-0687">Ribonucleoprotein</keyword>
<evidence type="ECO:0000256" key="2">
    <source>
        <dbReference type="ARBA" id="ARBA00022980"/>
    </source>
</evidence>
<dbReference type="Proteomes" id="UP001217963">
    <property type="component" value="Chromosome IX"/>
</dbReference>
<evidence type="ECO:0000313" key="5">
    <source>
        <dbReference type="EMBL" id="WEL39431.1"/>
    </source>
</evidence>
<evidence type="ECO:0000313" key="4">
    <source>
        <dbReference type="EMBL" id="UTX43947.1"/>
    </source>
</evidence>
<accession>A0A9Q9C7E5</accession>
<proteinExistence type="inferred from homology"/>
<dbReference type="GO" id="GO:0003735">
    <property type="term" value="F:structural constituent of ribosome"/>
    <property type="evidence" value="ECO:0007669"/>
    <property type="project" value="InterPro"/>
</dbReference>
<dbReference type="HAMAP" id="MF_00629">
    <property type="entry name" value="Ribosomal_eL39"/>
    <property type="match status" value="1"/>
</dbReference>
<reference evidence="5 7" key="2">
    <citation type="submission" date="2023-02" db="EMBL/GenBank/DDBJ databases">
        <title>Encephalitozoon hellem ATCC 50451 complete genome.</title>
        <authorList>
            <person name="Mascarenhas dos Santos A.C."/>
            <person name="Julian A.T."/>
            <person name="Pombert J.-F."/>
        </authorList>
    </citation>
    <scope>NUCLEOTIDE SEQUENCE [LARGE SCALE GENOMIC DNA]</scope>
    <source>
        <strain evidence="5 7">ATCC 50451</strain>
    </source>
</reference>
<dbReference type="InterPro" id="IPR000077">
    <property type="entry name" value="Ribosomal_eL39"/>
</dbReference>
<dbReference type="GO" id="GO:0006412">
    <property type="term" value="P:translation"/>
    <property type="evidence" value="ECO:0007669"/>
    <property type="project" value="InterPro"/>
</dbReference>
<comment type="similarity">
    <text evidence="1">Belongs to the eukaryotic ribosomal protein eL39 family.</text>
</comment>
<keyword evidence="2 4" id="KW-0689">Ribosomal protein</keyword>
<dbReference type="OrthoDB" id="6332053at2759"/>
<dbReference type="GO" id="GO:0005840">
    <property type="term" value="C:ribosome"/>
    <property type="evidence" value="ECO:0007669"/>
    <property type="project" value="UniProtKB-KW"/>
</dbReference>
<evidence type="ECO:0000256" key="1">
    <source>
        <dbReference type="ARBA" id="ARBA00009339"/>
    </source>
</evidence>
<protein>
    <submittedName>
        <fullName evidence="4">Ribosomal protein L39</fullName>
    </submittedName>
</protein>
<sequence>MGSRKTALVKTRLMRALKRNREIPAWKRMMKEHRGEYNRARRHWRVKKLKIY</sequence>
<dbReference type="GO" id="GO:1990904">
    <property type="term" value="C:ribonucleoprotein complex"/>
    <property type="evidence" value="ECO:0007669"/>
    <property type="project" value="UniProtKB-KW"/>
</dbReference>
<dbReference type="AlphaFoldDB" id="A0A9Q9C7E5"/>